<feature type="domain" description="C2H2-type" evidence="7">
    <location>
        <begin position="961"/>
        <end position="988"/>
    </location>
</feature>
<evidence type="ECO:0000256" key="6">
    <source>
        <dbReference type="SAM" id="MobiDB-lite"/>
    </source>
</evidence>
<evidence type="ECO:0000256" key="5">
    <source>
        <dbReference type="PROSITE-ProRule" id="PRU00042"/>
    </source>
</evidence>
<feature type="compositionally biased region" description="Polar residues" evidence="6">
    <location>
        <begin position="533"/>
        <end position="556"/>
    </location>
</feature>
<proteinExistence type="predicted"/>
<keyword evidence="10" id="KW-1185">Reference proteome</keyword>
<feature type="region of interest" description="Disordered" evidence="6">
    <location>
        <begin position="1523"/>
        <end position="1562"/>
    </location>
</feature>
<feature type="domain" description="C2H2-type" evidence="7">
    <location>
        <begin position="1381"/>
        <end position="1408"/>
    </location>
</feature>
<dbReference type="Gene3D" id="3.30.160.60">
    <property type="entry name" value="Classic Zinc Finger"/>
    <property type="match status" value="8"/>
</dbReference>
<feature type="compositionally biased region" description="Polar residues" evidence="6">
    <location>
        <begin position="1526"/>
        <end position="1550"/>
    </location>
</feature>
<feature type="domain" description="C2H2-type" evidence="7">
    <location>
        <begin position="828"/>
        <end position="855"/>
    </location>
</feature>
<dbReference type="SMART" id="SM00355">
    <property type="entry name" value="ZnF_C2H2"/>
    <property type="match status" value="15"/>
</dbReference>
<keyword evidence="2" id="KW-0677">Repeat</keyword>
<dbReference type="EMBL" id="JAVHJS010000003">
    <property type="protein sequence ID" value="KAK2864574.1"/>
    <property type="molecule type" value="Genomic_DNA"/>
</dbReference>
<sequence>MEKKLSQSDEKNVWQLPSWTASGVLSHRVGDNTPSQSLANTNDCCYHQHTHIMSFSSDCHEIPSRTTPEPKNDSSFTVCQQPSMDILLDIPEDYEERKESVMSNMHNSVNDQLAAQQQTCGTPLIYKSPRAVEFAKNNIDPVDNVSNVEKRETVQYLDPVFDGSSLNDKVPSETSCEILNQCSSLGFNDSTEVCFPAQTKTTEQTYFPKSPCLSNEWGFNIEEQATNLKEHMCCVSVNKSNSNGDEKGFSFLRQAHHSSHRTSKVHEQSCKNVSPDKCMESPNKSCTDNNATSYRHISMPGHHLKFETISAEPNPVYLSTSDSQHDNSEKDNSPTLTSLEHFQPSLEITSTWTKSEECNPLSEKEESITNKTKPKCMPINPPLLTTATHSSCKVVRKIENGGAHMLYDTPSCSQSYSSCELSSFDTHNTSLRSNSDRETDYGQITQKILNTVEVYDDSSAHYNFLGQLQSLTETEVNSVSTLENASKERKSENNFTSPQTPADFLEEETAQVDPYKDNLTPFAKIEHEIDSSGETSFVNSSNIGTPVTMKKSTPLHSLQKRKLLKMTNVPSTIQEASKSITDNSGKDLKKIKIKAVKKYLRDRRADRCQKSGKVTNPASLTNYGWNRCVKSSQMFRHHIDQVFKVSSGPQPNNFQKGSQNMNRLLGCFKDSLKTEIHNEQHNIMVQNSGKALQSNTINTLLKTPSTSEKAVCTELNGDAAFELSMQSTINSTGFHFCIANAFNKRENDERSRNSLMAVSEKATDLSEMDVGITSSICGANAISLKHSPIQKVDRFTQYLDEDYMTTINKDTFTVTDAVTSSRIAKKYINCKFCRQTFRHISACIAHQRIHTGEKPYRCELCGKKFAQLSKLRSHRNVHVQSMSWPCPCCRKKFSEKGDLVSHLTTHVKDFKQNNESSLQNSKLDAPLKDFAHSKRVIFEISNKFNNRYVQKNHKHDQEKLLSCRTCGKEFWTSSQLVVHEKTHWPVKPYACSICAKGFNQIRALKKHSQKHTGETPFSCSHCGCEFSDLPALRVHQISKICNQKQNLNRKNYDIKGFLVTYGVDGQVNTPVFFKCQICKQLCQTWCQYTLHLQTHTKSPPYLCFACGQSYEKNAVVNVHCRVCCQISGEEVACGSSFPEILNSDPREYAYLKDTLQTDQYSTEASKGNSLSSAGQFQKNSETLSNLPTEYFATESSQFVNASHLTETVHLLPPSPTPVMTCASLNNSLECVETPTLRRFKCPHCGQRYKRYRTLSLHMQTHAHAFRYTCRYCGQSFERWNKLWLHQRIHCRKVRCYTCSQCNVQFHFFSTYKMHLLNHAEERPYACSLCPQTFALKEGLHVHQYNFHRPSRKLQCDVCARSFSNFTNLVKHSLLHNGIRSHQCLSCNLSFANNKHLQEHLNTHNNSASLLPSIPSEPLTFLHKCNICKSSFSNGDLLYAHQICHTRDLKRQEGSTEINESTSVGLGGAESTTSRSLLSTLNLDAIPKESLFKYPHPDMLYVSSHLSSMVKRIPIINLDSDGEDYQQEASTDPVSPNCRTGQSISGSSQEYTETEKMHQPQALKKQDTIQFQNAGEIPVRHTDIVTYNLQDKATHNRTQMIEFVETSVFLEGPTTTVNTAENEMQDETLDCADCSEKLDSGMGLYEHYLLHALGNTSCKIPYRCL</sequence>
<dbReference type="InterPro" id="IPR013087">
    <property type="entry name" value="Znf_C2H2_type"/>
</dbReference>
<name>A0AA88P4G0_TACVA</name>
<feature type="compositionally biased region" description="Basic and acidic residues" evidence="6">
    <location>
        <begin position="323"/>
        <end position="332"/>
    </location>
</feature>
<evidence type="ECO:0000256" key="2">
    <source>
        <dbReference type="ARBA" id="ARBA00022737"/>
    </source>
</evidence>
<evidence type="ECO:0000256" key="3">
    <source>
        <dbReference type="ARBA" id="ARBA00022771"/>
    </source>
</evidence>
<feature type="region of interest" description="Disordered" evidence="6">
    <location>
        <begin position="315"/>
        <end position="337"/>
    </location>
</feature>
<dbReference type="PROSITE" id="PS50157">
    <property type="entry name" value="ZINC_FINGER_C2H2_2"/>
    <property type="match status" value="12"/>
</dbReference>
<feature type="domain" description="C2H2-type" evidence="7">
    <location>
        <begin position="1422"/>
        <end position="1449"/>
    </location>
</feature>
<dbReference type="PANTHER" id="PTHR24408">
    <property type="entry name" value="ZINC FINGER PROTEIN"/>
    <property type="match status" value="1"/>
</dbReference>
<accession>A0AA88P4G0</accession>
<dbReference type="FunFam" id="3.30.160.60:FF:000557">
    <property type="entry name" value="zinc finger and SCAN domain-containing protein 29"/>
    <property type="match status" value="1"/>
</dbReference>
<gene>
    <name evidence="9" type="ORF">Q7C36_003728</name>
</gene>
<feature type="region of interest" description="Disordered" evidence="6">
    <location>
        <begin position="533"/>
        <end position="557"/>
    </location>
</feature>
<evidence type="ECO:0000256" key="4">
    <source>
        <dbReference type="ARBA" id="ARBA00022833"/>
    </source>
</evidence>
<evidence type="ECO:0000313" key="9">
    <source>
        <dbReference type="EMBL" id="KAK2864574.1"/>
    </source>
</evidence>
<feature type="domain" description="C2H2-type" evidence="7">
    <location>
        <begin position="856"/>
        <end position="883"/>
    </location>
</feature>
<dbReference type="GO" id="GO:0005634">
    <property type="term" value="C:nucleus"/>
    <property type="evidence" value="ECO:0007669"/>
    <property type="project" value="TreeGrafter"/>
</dbReference>
<keyword evidence="4" id="KW-0862">Zinc</keyword>
<comment type="caution">
    <text evidence="9">The sequence shown here is derived from an EMBL/GenBank/DDBJ whole genome shotgun (WGS) entry which is preliminary data.</text>
</comment>
<feature type="compositionally biased region" description="Basic and acidic residues" evidence="6">
    <location>
        <begin position="354"/>
        <end position="368"/>
    </location>
</feature>
<feature type="domain" description="C2H2-type" evidence="7">
    <location>
        <begin position="989"/>
        <end position="1016"/>
    </location>
</feature>
<dbReference type="SUPFAM" id="SSF57667">
    <property type="entry name" value="beta-beta-alpha zinc fingers"/>
    <property type="match status" value="8"/>
</dbReference>
<feature type="domain" description="WRKY" evidence="8">
    <location>
        <begin position="1005"/>
        <end position="1070"/>
    </location>
</feature>
<feature type="domain" description="C2H2-type" evidence="7">
    <location>
        <begin position="1267"/>
        <end position="1294"/>
    </location>
</feature>
<dbReference type="Pfam" id="PF00096">
    <property type="entry name" value="zf-C2H2"/>
    <property type="match status" value="3"/>
</dbReference>
<reference evidence="9" key="1">
    <citation type="submission" date="2023-08" db="EMBL/GenBank/DDBJ databases">
        <title>Pelteobagrus vachellii genome.</title>
        <authorList>
            <person name="Liu H."/>
        </authorList>
    </citation>
    <scope>NUCLEOTIDE SEQUENCE</scope>
    <source>
        <strain evidence="9">PRFRI_2022a</strain>
        <tissue evidence="9">Muscle</tissue>
    </source>
</reference>
<feature type="domain" description="C2H2-type" evidence="7">
    <location>
        <begin position="1353"/>
        <end position="1380"/>
    </location>
</feature>
<evidence type="ECO:0000259" key="8">
    <source>
        <dbReference type="PROSITE" id="PS50811"/>
    </source>
</evidence>
<keyword evidence="1" id="KW-0479">Metal-binding</keyword>
<feature type="region of interest" description="Disordered" evidence="6">
    <location>
        <begin position="353"/>
        <end position="374"/>
    </location>
</feature>
<dbReference type="InterPro" id="IPR036236">
    <property type="entry name" value="Znf_C2H2_sf"/>
</dbReference>
<evidence type="ECO:0000256" key="1">
    <source>
        <dbReference type="ARBA" id="ARBA00022723"/>
    </source>
</evidence>
<dbReference type="PROSITE" id="PS00028">
    <property type="entry name" value="ZINC_FINGER_C2H2_1"/>
    <property type="match status" value="13"/>
</dbReference>
<dbReference type="GO" id="GO:0043565">
    <property type="term" value="F:sequence-specific DNA binding"/>
    <property type="evidence" value="ECO:0007669"/>
    <property type="project" value="InterPro"/>
</dbReference>
<evidence type="ECO:0000313" key="10">
    <source>
        <dbReference type="Proteomes" id="UP001187315"/>
    </source>
</evidence>
<organism evidence="9 10">
    <name type="scientific">Tachysurus vachellii</name>
    <name type="common">Darkbarbel catfish</name>
    <name type="synonym">Pelteobagrus vachellii</name>
    <dbReference type="NCBI Taxonomy" id="175792"/>
    <lineage>
        <taxon>Eukaryota</taxon>
        <taxon>Metazoa</taxon>
        <taxon>Chordata</taxon>
        <taxon>Craniata</taxon>
        <taxon>Vertebrata</taxon>
        <taxon>Euteleostomi</taxon>
        <taxon>Actinopterygii</taxon>
        <taxon>Neopterygii</taxon>
        <taxon>Teleostei</taxon>
        <taxon>Ostariophysi</taxon>
        <taxon>Siluriformes</taxon>
        <taxon>Bagridae</taxon>
        <taxon>Tachysurus</taxon>
    </lineage>
</organism>
<dbReference type="InterPro" id="IPR003657">
    <property type="entry name" value="WRKY_dom"/>
</dbReference>
<feature type="domain" description="C2H2-type" evidence="7">
    <location>
        <begin position="884"/>
        <end position="911"/>
    </location>
</feature>
<protein>
    <submittedName>
        <fullName evidence="9">Uncharacterized protein</fullName>
    </submittedName>
</protein>
<feature type="domain" description="C2H2-type" evidence="7">
    <location>
        <begin position="1324"/>
        <end position="1352"/>
    </location>
</feature>
<dbReference type="Proteomes" id="UP001187315">
    <property type="component" value="Unassembled WGS sequence"/>
</dbReference>
<dbReference type="GO" id="GO:0000981">
    <property type="term" value="F:DNA-binding transcription factor activity, RNA polymerase II-specific"/>
    <property type="evidence" value="ECO:0007669"/>
    <property type="project" value="TreeGrafter"/>
</dbReference>
<feature type="domain" description="C2H2-type" evidence="7">
    <location>
        <begin position="1296"/>
        <end position="1323"/>
    </location>
</feature>
<evidence type="ECO:0000259" key="7">
    <source>
        <dbReference type="PROSITE" id="PS50157"/>
    </source>
</evidence>
<dbReference type="PANTHER" id="PTHR24408:SF58">
    <property type="entry name" value="TRANSCRIPTION FACTOR (TFIIIA), PUTATIVE (AFU_ORTHOLOGUE AFUA_1G05150)-RELATED"/>
    <property type="match status" value="1"/>
</dbReference>
<dbReference type="PROSITE" id="PS50811">
    <property type="entry name" value="WRKY"/>
    <property type="match status" value="1"/>
</dbReference>
<keyword evidence="3 5" id="KW-0863">Zinc-finger</keyword>
<dbReference type="GO" id="GO:0008270">
    <property type="term" value="F:zinc ion binding"/>
    <property type="evidence" value="ECO:0007669"/>
    <property type="project" value="UniProtKB-KW"/>
</dbReference>
<feature type="domain" description="C2H2-type" evidence="7">
    <location>
        <begin position="1239"/>
        <end position="1262"/>
    </location>
</feature>